<dbReference type="Proteomes" id="UP000443090">
    <property type="component" value="Unassembled WGS sequence"/>
</dbReference>
<dbReference type="OrthoDB" id="419598at2759"/>
<dbReference type="Pfam" id="PF05368">
    <property type="entry name" value="NmrA"/>
    <property type="match status" value="1"/>
</dbReference>
<comment type="caution">
    <text evidence="4">The sequence shown here is derived from an EMBL/GenBank/DDBJ whole genome shotgun (WGS) entry which is preliminary data.</text>
</comment>
<keyword evidence="5" id="KW-1185">Reference proteome</keyword>
<dbReference type="InterPro" id="IPR036291">
    <property type="entry name" value="NAD(P)-bd_dom_sf"/>
</dbReference>
<dbReference type="Gene3D" id="3.40.50.720">
    <property type="entry name" value="NAD(P)-binding Rossmann-like Domain"/>
    <property type="match status" value="1"/>
</dbReference>
<evidence type="ECO:0000313" key="4">
    <source>
        <dbReference type="EMBL" id="TVY36586.1"/>
    </source>
</evidence>
<evidence type="ECO:0000259" key="3">
    <source>
        <dbReference type="Pfam" id="PF05368"/>
    </source>
</evidence>
<dbReference type="AlphaFoldDB" id="A0A8H8RLJ2"/>
<dbReference type="PANTHER" id="PTHR47706:SF7">
    <property type="entry name" value="CIPA-LIKE, PUTATIVE (AFU_ORTHOLOGUE AFUA_1G01630)-RELATED"/>
    <property type="match status" value="1"/>
</dbReference>
<proteinExistence type="predicted"/>
<evidence type="ECO:0000313" key="5">
    <source>
        <dbReference type="Proteomes" id="UP000443090"/>
    </source>
</evidence>
<dbReference type="Gene3D" id="3.90.25.10">
    <property type="entry name" value="UDP-galactose 4-epimerase, domain 1"/>
    <property type="match status" value="1"/>
</dbReference>
<evidence type="ECO:0000256" key="1">
    <source>
        <dbReference type="ARBA" id="ARBA00022857"/>
    </source>
</evidence>
<name>A0A8H8RLJ2_9HELO</name>
<feature type="domain" description="NmrA-like" evidence="3">
    <location>
        <begin position="5"/>
        <end position="135"/>
    </location>
</feature>
<dbReference type="SUPFAM" id="SSF51735">
    <property type="entry name" value="NAD(P)-binding Rossmann-fold domains"/>
    <property type="match status" value="1"/>
</dbReference>
<dbReference type="InterPro" id="IPR051609">
    <property type="entry name" value="NmrA/Isoflavone_reductase-like"/>
</dbReference>
<sequence length="305" mass="32574">MPQIKNISIIGGSGQQGTPILKALLLSKHFTITAITRSSSPSTSPPGITVTRGDYSSSFLESALKNQDALVIILGVAAPKDLQSRIITAAASACVPWVLPCEFGPDGASREMMDGLPVLAAKKGVRDEIEAAGDSGWLGIVCGLWFDVNLKNAFFGLNIKERTVRLYDEGTTVLSTSTLDQVGCGVVKLLSLPSEKLLKYRNSFVYINSFHVSQLDIFHSLLKATSTEEAAWKVTKVPVHNAITEGRNALAAGDYKGGLDMFVGMMFKEGAGGDFRPKSNNGDLGLVEENLDEVVAQVVKKVEAA</sequence>
<dbReference type="InterPro" id="IPR008030">
    <property type="entry name" value="NmrA-like"/>
</dbReference>
<protein>
    <recommendedName>
        <fullName evidence="3">NmrA-like domain-containing protein</fullName>
    </recommendedName>
</protein>
<reference evidence="4 5" key="1">
    <citation type="submission" date="2018-05" db="EMBL/GenBank/DDBJ databases">
        <title>Genome sequencing and assembly of the regulated plant pathogen Lachnellula willkommii and related sister species for the development of diagnostic species identification markers.</title>
        <authorList>
            <person name="Giroux E."/>
            <person name="Bilodeau G."/>
        </authorList>
    </citation>
    <scope>NUCLEOTIDE SEQUENCE [LARGE SCALE GENOMIC DNA]</scope>
    <source>
        <strain evidence="4 5">CBS 160.35</strain>
    </source>
</reference>
<accession>A0A8H8RLJ2</accession>
<organism evidence="4 5">
    <name type="scientific">Lachnellula occidentalis</name>
    <dbReference type="NCBI Taxonomy" id="215460"/>
    <lineage>
        <taxon>Eukaryota</taxon>
        <taxon>Fungi</taxon>
        <taxon>Dikarya</taxon>
        <taxon>Ascomycota</taxon>
        <taxon>Pezizomycotina</taxon>
        <taxon>Leotiomycetes</taxon>
        <taxon>Helotiales</taxon>
        <taxon>Lachnaceae</taxon>
        <taxon>Lachnellula</taxon>
    </lineage>
</organism>
<keyword evidence="1" id="KW-0521">NADP</keyword>
<dbReference type="GO" id="GO:0016491">
    <property type="term" value="F:oxidoreductase activity"/>
    <property type="evidence" value="ECO:0007669"/>
    <property type="project" value="UniProtKB-KW"/>
</dbReference>
<keyword evidence="2" id="KW-0560">Oxidoreductase</keyword>
<evidence type="ECO:0000256" key="2">
    <source>
        <dbReference type="ARBA" id="ARBA00023002"/>
    </source>
</evidence>
<dbReference type="PANTHER" id="PTHR47706">
    <property type="entry name" value="NMRA-LIKE FAMILY PROTEIN"/>
    <property type="match status" value="1"/>
</dbReference>
<gene>
    <name evidence="4" type="ORF">LOCC1_G008568</name>
</gene>
<dbReference type="EMBL" id="QGMI01000812">
    <property type="protein sequence ID" value="TVY36586.1"/>
    <property type="molecule type" value="Genomic_DNA"/>
</dbReference>